<evidence type="ECO:0000256" key="1">
    <source>
        <dbReference type="ARBA" id="ARBA00007435"/>
    </source>
</evidence>
<dbReference type="PANTHER" id="PTHR34477:SF5">
    <property type="entry name" value="BSL5627 PROTEIN"/>
    <property type="match status" value="1"/>
</dbReference>
<dbReference type="InterPro" id="IPR050190">
    <property type="entry name" value="UPF0213_domain"/>
</dbReference>
<dbReference type="PROSITE" id="PS50164">
    <property type="entry name" value="GIY_YIG"/>
    <property type="match status" value="1"/>
</dbReference>
<evidence type="ECO:0000313" key="4">
    <source>
        <dbReference type="Proteomes" id="UP000034457"/>
    </source>
</evidence>
<dbReference type="Gene3D" id="3.40.1440.10">
    <property type="entry name" value="GIY-YIG endonuclease"/>
    <property type="match status" value="1"/>
</dbReference>
<proteinExistence type="inferred from homology"/>
<dbReference type="AlphaFoldDB" id="A0A0G0CBL0"/>
<sequence length="98" mass="11387">MEEAQTGSTCPTKLDVEQLAMYYTYVLKSKKDDGLYIGSTSDLVERVKQHNNGNVQSTKNRRPLFLLYYEACISKQKVEKREEYFKTGFGRGFLKSRM</sequence>
<reference evidence="3 4" key="1">
    <citation type="journal article" date="2015" name="Nature">
        <title>rRNA introns, odd ribosomes, and small enigmatic genomes across a large radiation of phyla.</title>
        <authorList>
            <person name="Brown C.T."/>
            <person name="Hug L.A."/>
            <person name="Thomas B.C."/>
            <person name="Sharon I."/>
            <person name="Castelle C.J."/>
            <person name="Singh A."/>
            <person name="Wilkins M.J."/>
            <person name="Williams K.H."/>
            <person name="Banfield J.F."/>
        </authorList>
    </citation>
    <scope>NUCLEOTIDE SEQUENCE [LARGE SCALE GENOMIC DNA]</scope>
</reference>
<dbReference type="Pfam" id="PF01541">
    <property type="entry name" value="GIY-YIG"/>
    <property type="match status" value="1"/>
</dbReference>
<dbReference type="InterPro" id="IPR035901">
    <property type="entry name" value="GIY-YIG_endonuc_sf"/>
</dbReference>
<name>A0A0G0CBL0_9BACT</name>
<comment type="similarity">
    <text evidence="1">Belongs to the UPF0213 family.</text>
</comment>
<evidence type="ECO:0000259" key="2">
    <source>
        <dbReference type="PROSITE" id="PS50164"/>
    </source>
</evidence>
<dbReference type="Proteomes" id="UP000034457">
    <property type="component" value="Unassembled WGS sequence"/>
</dbReference>
<protein>
    <submittedName>
        <fullName evidence="3">GIY-YIG catalytic domain protein</fullName>
    </submittedName>
</protein>
<dbReference type="PANTHER" id="PTHR34477">
    <property type="entry name" value="UPF0213 PROTEIN YHBQ"/>
    <property type="match status" value="1"/>
</dbReference>
<gene>
    <name evidence="3" type="ORF">UR68_C0004G0004</name>
</gene>
<comment type="caution">
    <text evidence="3">The sequence shown here is derived from an EMBL/GenBank/DDBJ whole genome shotgun (WGS) entry which is preliminary data.</text>
</comment>
<dbReference type="CDD" id="cd10449">
    <property type="entry name" value="GIY-YIG_SLX1_like"/>
    <property type="match status" value="1"/>
</dbReference>
<dbReference type="STRING" id="1618478.UR68_C0004G0004"/>
<evidence type="ECO:0000313" key="3">
    <source>
        <dbReference type="EMBL" id="KKP73451.1"/>
    </source>
</evidence>
<accession>A0A0G0CBL0</accession>
<feature type="domain" description="GIY-YIG" evidence="2">
    <location>
        <begin position="20"/>
        <end position="95"/>
    </location>
</feature>
<dbReference type="EMBL" id="LBQC01000004">
    <property type="protein sequence ID" value="KKP73451.1"/>
    <property type="molecule type" value="Genomic_DNA"/>
</dbReference>
<organism evidence="3 4">
    <name type="scientific">Candidatus Roizmanbacteria bacterium GW2011_GWA2_35_19</name>
    <dbReference type="NCBI Taxonomy" id="1618478"/>
    <lineage>
        <taxon>Bacteria</taxon>
        <taxon>Candidatus Roizmaniibacteriota</taxon>
    </lineage>
</organism>
<dbReference type="SUPFAM" id="SSF82771">
    <property type="entry name" value="GIY-YIG endonuclease"/>
    <property type="match status" value="1"/>
</dbReference>
<dbReference type="InterPro" id="IPR000305">
    <property type="entry name" value="GIY-YIG_endonuc"/>
</dbReference>